<dbReference type="NCBIfam" id="TIGR03874">
    <property type="entry name" value="4cys_cytochr"/>
    <property type="match status" value="1"/>
</dbReference>
<reference evidence="8" key="1">
    <citation type="submission" date="2017-09" db="EMBL/GenBank/DDBJ databases">
        <title>Genome sequence of Nannocystis excedens DSM 71.</title>
        <authorList>
            <person name="Blom J."/>
        </authorList>
    </citation>
    <scope>NUCLEOTIDE SEQUENCE [LARGE SCALE GENOMIC DNA]</scope>
    <source>
        <strain evidence="8">type strain: E19</strain>
    </source>
</reference>
<evidence type="ECO:0000256" key="3">
    <source>
        <dbReference type="ARBA" id="ARBA00023004"/>
    </source>
</evidence>
<dbReference type="Gene3D" id="1.10.760.10">
    <property type="entry name" value="Cytochrome c-like domain"/>
    <property type="match status" value="1"/>
</dbReference>
<evidence type="ECO:0000256" key="5">
    <source>
        <dbReference type="SAM" id="SignalP"/>
    </source>
</evidence>
<dbReference type="PROSITE" id="PS51007">
    <property type="entry name" value="CYTC"/>
    <property type="match status" value="1"/>
</dbReference>
<dbReference type="InterPro" id="IPR009056">
    <property type="entry name" value="Cyt_c-like_dom"/>
</dbReference>
<evidence type="ECO:0000259" key="6">
    <source>
        <dbReference type="PROSITE" id="PS51007"/>
    </source>
</evidence>
<protein>
    <submittedName>
        <fullName evidence="7">Cytochrome c553I</fullName>
    </submittedName>
</protein>
<feature type="domain" description="Cytochrome c" evidence="6">
    <location>
        <begin position="36"/>
        <end position="140"/>
    </location>
</feature>
<dbReference type="Pfam" id="PF13442">
    <property type="entry name" value="Cytochrome_CBB3"/>
    <property type="match status" value="1"/>
</dbReference>
<accession>A0A2C9D5I9</accession>
<feature type="chain" id="PRO_5013288062" evidence="5">
    <location>
        <begin position="22"/>
        <end position="168"/>
    </location>
</feature>
<dbReference type="AlphaFoldDB" id="A0A2C9D5I9"/>
<dbReference type="GO" id="GO:0020037">
    <property type="term" value="F:heme binding"/>
    <property type="evidence" value="ECO:0007669"/>
    <property type="project" value="InterPro"/>
</dbReference>
<keyword evidence="1 4" id="KW-0349">Heme</keyword>
<evidence type="ECO:0000313" key="8">
    <source>
        <dbReference type="Proteomes" id="UP000223606"/>
    </source>
</evidence>
<keyword evidence="3 4" id="KW-0408">Iron</keyword>
<dbReference type="GO" id="GO:0046872">
    <property type="term" value="F:metal ion binding"/>
    <property type="evidence" value="ECO:0007669"/>
    <property type="project" value="UniProtKB-KW"/>
</dbReference>
<gene>
    <name evidence="7" type="primary">cycB</name>
    <name evidence="7" type="ORF">HDIA_2043</name>
</gene>
<evidence type="ECO:0000256" key="1">
    <source>
        <dbReference type="ARBA" id="ARBA00022617"/>
    </source>
</evidence>
<keyword evidence="8" id="KW-1185">Reference proteome</keyword>
<organism evidence="7 8">
    <name type="scientific">Hartmannibacter diazotrophicus</name>
    <dbReference type="NCBI Taxonomy" id="1482074"/>
    <lineage>
        <taxon>Bacteria</taxon>
        <taxon>Pseudomonadati</taxon>
        <taxon>Pseudomonadota</taxon>
        <taxon>Alphaproteobacteria</taxon>
        <taxon>Hyphomicrobiales</taxon>
        <taxon>Pleomorphomonadaceae</taxon>
        <taxon>Hartmannibacter</taxon>
    </lineage>
</organism>
<proteinExistence type="predicted"/>
<name>A0A2C9D5I9_9HYPH</name>
<dbReference type="OrthoDB" id="5770300at2"/>
<dbReference type="Proteomes" id="UP000223606">
    <property type="component" value="Chromosome 1"/>
</dbReference>
<evidence type="ECO:0000256" key="4">
    <source>
        <dbReference type="PROSITE-ProRule" id="PRU00433"/>
    </source>
</evidence>
<keyword evidence="2 4" id="KW-0479">Metal-binding</keyword>
<sequence length="168" mass="18490">MPLRKLTLAVAMVLCASTALAADHVAVEQDEDTHLWRDADGNPTYKIGEDGIPDYHTYIGYKRYTANCMPCHGPDGEGSTFAPKLTDSLKGFGYDHFLDVVSSGQQNVWHPNNSVMPAWGTDLNVMCYVDDIYVYLRARADGNLGRGEPKRPPNDKAAKEAAYSCLGF</sequence>
<dbReference type="EMBL" id="LT960614">
    <property type="protein sequence ID" value="SON55584.1"/>
    <property type="molecule type" value="Genomic_DNA"/>
</dbReference>
<dbReference type="InterPro" id="IPR022411">
    <property type="entry name" value="C-typ_cyt_methanol_metab-rel"/>
</dbReference>
<evidence type="ECO:0000313" key="7">
    <source>
        <dbReference type="EMBL" id="SON55584.1"/>
    </source>
</evidence>
<evidence type="ECO:0000256" key="2">
    <source>
        <dbReference type="ARBA" id="ARBA00022723"/>
    </source>
</evidence>
<dbReference type="RefSeq" id="WP_099556077.1">
    <property type="nucleotide sequence ID" value="NZ_LT960614.1"/>
</dbReference>
<keyword evidence="5" id="KW-0732">Signal</keyword>
<dbReference type="SUPFAM" id="SSF46626">
    <property type="entry name" value="Cytochrome c"/>
    <property type="match status" value="1"/>
</dbReference>
<dbReference type="InterPro" id="IPR036909">
    <property type="entry name" value="Cyt_c-like_dom_sf"/>
</dbReference>
<dbReference type="KEGG" id="hdi:HDIA_2043"/>
<dbReference type="GO" id="GO:0009055">
    <property type="term" value="F:electron transfer activity"/>
    <property type="evidence" value="ECO:0007669"/>
    <property type="project" value="InterPro"/>
</dbReference>
<feature type="signal peptide" evidence="5">
    <location>
        <begin position="1"/>
        <end position="21"/>
    </location>
</feature>